<keyword evidence="1" id="KW-0472">Membrane</keyword>
<sequence length="98" mass="11038">MDTEGLIVFTVVGLICIFLGYLIWFKKMLFLIAGYNESTFEGDKEKLAKGIGIVAIISGIVTILFPFFLYLFGNTVGITYCLIIIIGLIVIFWIFDKK</sequence>
<name>A0ABS1H736_9BACL</name>
<feature type="transmembrane region" description="Helical" evidence="1">
    <location>
        <begin position="47"/>
        <end position="71"/>
    </location>
</feature>
<feature type="transmembrane region" description="Helical" evidence="1">
    <location>
        <begin position="6"/>
        <end position="26"/>
    </location>
</feature>
<dbReference type="EMBL" id="JAEOAH010000011">
    <property type="protein sequence ID" value="MBK3495211.1"/>
    <property type="molecule type" value="Genomic_DNA"/>
</dbReference>
<dbReference type="Proteomes" id="UP000618943">
    <property type="component" value="Unassembled WGS sequence"/>
</dbReference>
<keyword evidence="1" id="KW-0812">Transmembrane</keyword>
<dbReference type="Pfam" id="PF12650">
    <property type="entry name" value="DUF3784"/>
    <property type="match status" value="1"/>
</dbReference>
<reference evidence="2 3" key="1">
    <citation type="submission" date="2020-12" db="EMBL/GenBank/DDBJ databases">
        <title>YIM B01967 draft genome.</title>
        <authorList>
            <person name="Yan X."/>
        </authorList>
    </citation>
    <scope>NUCLEOTIDE SEQUENCE [LARGE SCALE GENOMIC DNA]</scope>
    <source>
        <strain evidence="2 3">YIM B01967</strain>
    </source>
</reference>
<proteinExistence type="predicted"/>
<gene>
    <name evidence="2" type="ORF">JFL43_10165</name>
</gene>
<feature type="transmembrane region" description="Helical" evidence="1">
    <location>
        <begin position="77"/>
        <end position="95"/>
    </location>
</feature>
<accession>A0ABS1H736</accession>
<keyword evidence="1" id="KW-1133">Transmembrane helix</keyword>
<organism evidence="2 3">
    <name type="scientific">Viridibacillus soli</name>
    <dbReference type="NCBI Taxonomy" id="2798301"/>
    <lineage>
        <taxon>Bacteria</taxon>
        <taxon>Bacillati</taxon>
        <taxon>Bacillota</taxon>
        <taxon>Bacilli</taxon>
        <taxon>Bacillales</taxon>
        <taxon>Caryophanaceae</taxon>
        <taxon>Viridibacillus</taxon>
    </lineage>
</organism>
<protein>
    <submittedName>
        <fullName evidence="2">DUF3784 domain-containing protein</fullName>
    </submittedName>
</protein>
<evidence type="ECO:0000313" key="3">
    <source>
        <dbReference type="Proteomes" id="UP000618943"/>
    </source>
</evidence>
<comment type="caution">
    <text evidence="2">The sequence shown here is derived from an EMBL/GenBank/DDBJ whole genome shotgun (WGS) entry which is preliminary data.</text>
</comment>
<dbReference type="RefSeq" id="WP_200748970.1">
    <property type="nucleotide sequence ID" value="NZ_JAEOAH010000011.1"/>
</dbReference>
<keyword evidence="3" id="KW-1185">Reference proteome</keyword>
<evidence type="ECO:0000256" key="1">
    <source>
        <dbReference type="SAM" id="Phobius"/>
    </source>
</evidence>
<dbReference type="InterPro" id="IPR017259">
    <property type="entry name" value="UCP037672"/>
</dbReference>
<evidence type="ECO:0000313" key="2">
    <source>
        <dbReference type="EMBL" id="MBK3495211.1"/>
    </source>
</evidence>